<dbReference type="GO" id="GO:0000049">
    <property type="term" value="F:tRNA binding"/>
    <property type="evidence" value="ECO:0007669"/>
    <property type="project" value="InterPro"/>
</dbReference>
<dbReference type="Gene3D" id="2.170.220.10">
    <property type="match status" value="1"/>
</dbReference>
<dbReference type="InterPro" id="IPR014729">
    <property type="entry name" value="Rossmann-like_a/b/a_fold"/>
</dbReference>
<evidence type="ECO:0000256" key="12">
    <source>
        <dbReference type="HAMAP-Rule" id="MF_02002"/>
    </source>
</evidence>
<dbReference type="KEGG" id="ttk:TST_0616"/>
<dbReference type="Gene3D" id="3.90.740.10">
    <property type="entry name" value="Valyl/Leucyl/Isoleucyl-tRNA synthetase, editing domain"/>
    <property type="match status" value="1"/>
</dbReference>
<name>A0A0S3QSV6_THET7</name>
<keyword evidence="7 12" id="KW-0067">ATP-binding</keyword>
<dbReference type="Pfam" id="PF00133">
    <property type="entry name" value="tRNA-synt_1"/>
    <property type="match status" value="1"/>
</dbReference>
<comment type="subcellular location">
    <subcellularLocation>
        <location evidence="12">Cytoplasm</location>
    </subcellularLocation>
</comment>
<dbReference type="EMBL" id="AP013035">
    <property type="protein sequence ID" value="BAT71422.1"/>
    <property type="molecule type" value="Genomic_DNA"/>
</dbReference>
<dbReference type="InterPro" id="IPR023585">
    <property type="entry name" value="Ile-tRNA-ligase_type1"/>
</dbReference>
<evidence type="ECO:0000256" key="3">
    <source>
        <dbReference type="ARBA" id="ARBA00022598"/>
    </source>
</evidence>
<feature type="short sequence motif" description="'KMSKS' region" evidence="12">
    <location>
        <begin position="603"/>
        <end position="607"/>
    </location>
</feature>
<feature type="binding site" evidence="12">
    <location>
        <position position="924"/>
    </location>
    <ligand>
        <name>Zn(2+)</name>
        <dbReference type="ChEBI" id="CHEBI:29105"/>
    </ligand>
</feature>
<dbReference type="GO" id="GO:0002161">
    <property type="term" value="F:aminoacyl-tRNA deacylase activity"/>
    <property type="evidence" value="ECO:0007669"/>
    <property type="project" value="InterPro"/>
</dbReference>
<dbReference type="SUPFAM" id="SSF50677">
    <property type="entry name" value="ValRS/IleRS/LeuRS editing domain"/>
    <property type="match status" value="1"/>
</dbReference>
<dbReference type="GO" id="GO:0005524">
    <property type="term" value="F:ATP binding"/>
    <property type="evidence" value="ECO:0007669"/>
    <property type="project" value="UniProtKB-UniRule"/>
</dbReference>
<comment type="domain">
    <text evidence="12">IleRS has two distinct active sites: one for aminoacylation and one for editing. The misactivated valine is translocated from the active site to the editing site, which sterically excludes the correctly activated isoleucine. The single editing site contains two valyl binding pockets, one specific for each substrate (Val-AMP or Val-tRNA(Ile)).</text>
</comment>
<protein>
    <recommendedName>
        <fullName evidence="12">Isoleucine--tRNA ligase</fullName>
        <ecNumber evidence="12">6.1.1.5</ecNumber>
    </recommendedName>
    <alternativeName>
        <fullName evidence="12">Isoleucyl-tRNA synthetase</fullName>
        <shortName evidence="12">IleRS</shortName>
    </alternativeName>
</protein>
<evidence type="ECO:0000259" key="13">
    <source>
        <dbReference type="Pfam" id="PF00133"/>
    </source>
</evidence>
<keyword evidence="17" id="KW-1185">Reference proteome</keyword>
<comment type="catalytic activity">
    <reaction evidence="11 12">
        <text>tRNA(Ile) + L-isoleucine + ATP = L-isoleucyl-tRNA(Ile) + AMP + diphosphate</text>
        <dbReference type="Rhea" id="RHEA:11060"/>
        <dbReference type="Rhea" id="RHEA-COMP:9666"/>
        <dbReference type="Rhea" id="RHEA-COMP:9695"/>
        <dbReference type="ChEBI" id="CHEBI:30616"/>
        <dbReference type="ChEBI" id="CHEBI:33019"/>
        <dbReference type="ChEBI" id="CHEBI:58045"/>
        <dbReference type="ChEBI" id="CHEBI:78442"/>
        <dbReference type="ChEBI" id="CHEBI:78528"/>
        <dbReference type="ChEBI" id="CHEBI:456215"/>
        <dbReference type="EC" id="6.1.1.5"/>
    </reaction>
</comment>
<evidence type="ECO:0000256" key="8">
    <source>
        <dbReference type="ARBA" id="ARBA00022917"/>
    </source>
</evidence>
<dbReference type="InterPro" id="IPR009008">
    <property type="entry name" value="Val/Leu/Ile-tRNA-synth_edit"/>
</dbReference>
<feature type="binding site" evidence="12">
    <location>
        <position position="606"/>
    </location>
    <ligand>
        <name>ATP</name>
        <dbReference type="ChEBI" id="CHEBI:30616"/>
    </ligand>
</feature>
<dbReference type="Gene3D" id="1.10.730.20">
    <property type="match status" value="1"/>
</dbReference>
<gene>
    <name evidence="12 16" type="primary">ileS</name>
    <name evidence="16" type="ORF">TST_0616</name>
</gene>
<keyword evidence="2 12" id="KW-0963">Cytoplasm</keyword>
<evidence type="ECO:0000313" key="17">
    <source>
        <dbReference type="Proteomes" id="UP000063234"/>
    </source>
</evidence>
<dbReference type="InterPro" id="IPR009080">
    <property type="entry name" value="tRNAsynth_Ia_anticodon-bd"/>
</dbReference>
<feature type="binding site" evidence="12">
    <location>
        <position position="562"/>
    </location>
    <ligand>
        <name>L-isoleucyl-5'-AMP</name>
        <dbReference type="ChEBI" id="CHEBI:178002"/>
    </ligand>
</feature>
<organism evidence="16 17">
    <name type="scientific">Thermosulfidibacter takaii (strain DSM 17441 / JCM 13301 / NBRC 103674 / ABI70S6)</name>
    <dbReference type="NCBI Taxonomy" id="1298851"/>
    <lineage>
        <taxon>Bacteria</taxon>
        <taxon>Pseudomonadati</taxon>
        <taxon>Thermosulfidibacterota</taxon>
        <taxon>Thermosulfidibacteria</taxon>
        <taxon>Thermosulfidibacterales</taxon>
        <taxon>Thermosulfidibacteraceae</taxon>
    </lineage>
</organism>
<evidence type="ECO:0000256" key="7">
    <source>
        <dbReference type="ARBA" id="ARBA00022840"/>
    </source>
</evidence>
<dbReference type="FunFam" id="3.40.50.620:FF:000048">
    <property type="entry name" value="Isoleucine--tRNA ligase"/>
    <property type="match status" value="1"/>
</dbReference>
<evidence type="ECO:0000256" key="9">
    <source>
        <dbReference type="ARBA" id="ARBA00023146"/>
    </source>
</evidence>
<dbReference type="CDD" id="cd07960">
    <property type="entry name" value="Anticodon_Ia_Ile_BEm"/>
    <property type="match status" value="1"/>
</dbReference>
<dbReference type="RefSeq" id="WP_068549386.1">
    <property type="nucleotide sequence ID" value="NZ_AP013035.1"/>
</dbReference>
<dbReference type="InterPro" id="IPR002301">
    <property type="entry name" value="Ile-tRNA-ligase"/>
</dbReference>
<dbReference type="SUPFAM" id="SSF47323">
    <property type="entry name" value="Anticodon-binding domain of a subclass of class I aminoacyl-tRNA synthetases"/>
    <property type="match status" value="1"/>
</dbReference>
<evidence type="ECO:0000256" key="4">
    <source>
        <dbReference type="ARBA" id="ARBA00022723"/>
    </source>
</evidence>
<evidence type="ECO:0000256" key="10">
    <source>
        <dbReference type="ARBA" id="ARBA00025217"/>
    </source>
</evidence>
<evidence type="ECO:0000256" key="2">
    <source>
        <dbReference type="ARBA" id="ARBA00022490"/>
    </source>
</evidence>
<keyword evidence="9 12" id="KW-0030">Aminoacyl-tRNA synthetase</keyword>
<dbReference type="HAMAP" id="MF_02002">
    <property type="entry name" value="Ile_tRNA_synth_type1"/>
    <property type="match status" value="1"/>
</dbReference>
<dbReference type="InterPro" id="IPR050081">
    <property type="entry name" value="Ile-tRNA_ligase"/>
</dbReference>
<feature type="domain" description="Aminoacyl-tRNA synthetase class Ia" evidence="13">
    <location>
        <begin position="27"/>
        <end position="642"/>
    </location>
</feature>
<dbReference type="SUPFAM" id="SSF52374">
    <property type="entry name" value="Nucleotidylyl transferase"/>
    <property type="match status" value="1"/>
</dbReference>
<evidence type="ECO:0000259" key="14">
    <source>
        <dbReference type="Pfam" id="PF06827"/>
    </source>
</evidence>
<dbReference type="PRINTS" id="PR00984">
    <property type="entry name" value="TRNASYNTHILE"/>
</dbReference>
<feature type="short sequence motif" description="'HIGH' region" evidence="12">
    <location>
        <begin position="57"/>
        <end position="67"/>
    </location>
</feature>
<sequence length="931" mass="107836">MDYKDTLNLPKTDFKMKANLVQREPEFLKQWEEMDIYHRLLEERKDAPLFILHDGPPYANGNIHIGHALNKILKDFVLKSKSMEGYRTPYVPGWDCHGLPIEHQVDKELGPKKREMTKDQIRKLCRKYAEKYVNIQREEFKRLGVFGDWDNPYITMDYIYEADIVRELGKVFERGLAYRGLKPVYWCINCVTALAEAEVEYDEHKSLSVYVKFPCNDDFSKAISELKDVNKPTHVLIWTTTPWTLPANLAIAMHPNFTYVAVDVGNEVWILAEGLMEECFGKFGVSGNVVGKAKGEAFEGLKCRHPFEPRDSVIILADFVTLVQGTGCVHIAPGHGDEDYQVGLKYGLDVYNPVDDEGRFDDTVSYFKGENIWDANPKIVELLKEKGFLIMQEEVSHSYPHCWRCKKPVIFRATPQWFISMERGNLRQKALEEIEKVQWIPSWGKVRIREMVSQRPDWCISRQRAWGVPITVVYCKNCGELIADKFVFEKVAELTEKEGADVWFVRDVKEFLPEGFSCPKCGSTEFRKETDILDVWFDSGVSHAAVLERRGDLRWPADMYLEGSDQHRGWFQSSLLESVATRDKAPYKIVLTHGFVVDGQGRKMSKSLGNVISPQDVIKKYGAEILRLWVAAEDYTEDVRLSDEILRRLVEAYRKIRNTIRFLLGNLYDFDPSKDAVEFDKLMEMDKWILSKFTGLCEKLKDAYDNFLFHRVYHLTLQFVNVYLSALYMDIAKERLYIHGANSYERRSAQTVIYIVARNLIKYLAPILSFTAEDAWKSLPKLDGDKESVHLELFPDHEKELFKDESIEERWDRLLDVRKEVTRALEMARRDGLIGHSFDAQVDIYAEGNLYEFLKDFDPWILREFFIVSKVEIVEGKGGEVEAEEIKGLSVTVKKAPGEKCPRCWVYSEDIGKDADYPDICPRCVRVLKGE</sequence>
<comment type="cofactor">
    <cofactor evidence="12">
        <name>Zn(2+)</name>
        <dbReference type="ChEBI" id="CHEBI:29105"/>
    </cofactor>
    <text evidence="12">Binds 1 zinc ion per subunit.</text>
</comment>
<dbReference type="GO" id="GO:0004822">
    <property type="term" value="F:isoleucine-tRNA ligase activity"/>
    <property type="evidence" value="ECO:0007669"/>
    <property type="project" value="UniProtKB-UniRule"/>
</dbReference>
<dbReference type="PATRIC" id="fig|1298851.3.peg.640"/>
<evidence type="ECO:0000259" key="15">
    <source>
        <dbReference type="Pfam" id="PF08264"/>
    </source>
</evidence>
<keyword evidence="5 12" id="KW-0547">Nucleotide-binding</keyword>
<reference evidence="17" key="1">
    <citation type="journal article" date="2018" name="Science">
        <title>A primordial and reversible TCA cycle in a facultatively chemolithoautotrophic thermophile.</title>
        <authorList>
            <person name="Nunoura T."/>
            <person name="Chikaraishi Y."/>
            <person name="Izaki R."/>
            <person name="Suwa T."/>
            <person name="Sato T."/>
            <person name="Harada T."/>
            <person name="Mori K."/>
            <person name="Kato Y."/>
            <person name="Miyazaki M."/>
            <person name="Shimamura S."/>
            <person name="Yanagawa K."/>
            <person name="Shuto A."/>
            <person name="Ohkouchi N."/>
            <person name="Fujita N."/>
            <person name="Takaki Y."/>
            <person name="Atomi H."/>
            <person name="Takai K."/>
        </authorList>
    </citation>
    <scope>NUCLEOTIDE SEQUENCE [LARGE SCALE GENOMIC DNA]</scope>
    <source>
        <strain evidence="17">DSM 17441 / JCM 13301 / NBRC 103674 / ABI70S6</strain>
    </source>
</reference>
<evidence type="ECO:0000256" key="1">
    <source>
        <dbReference type="ARBA" id="ARBA00006887"/>
    </source>
</evidence>
<dbReference type="FunFam" id="3.40.50.620:FF:000152">
    <property type="entry name" value="Isoleucine--tRNA ligase"/>
    <property type="match status" value="1"/>
</dbReference>
<comment type="subunit">
    <text evidence="12">Monomer.</text>
</comment>
<dbReference type="OrthoDB" id="9810365at2"/>
<dbReference type="InterPro" id="IPR033708">
    <property type="entry name" value="Anticodon_Ile_BEm"/>
</dbReference>
<evidence type="ECO:0000313" key="16">
    <source>
        <dbReference type="EMBL" id="BAT71422.1"/>
    </source>
</evidence>
<dbReference type="Pfam" id="PF08264">
    <property type="entry name" value="Anticodon_1"/>
    <property type="match status" value="1"/>
</dbReference>
<feature type="domain" description="Methionyl/Valyl/Leucyl/Isoleucyl-tRNA synthetase anticodon-binding" evidence="15">
    <location>
        <begin position="686"/>
        <end position="842"/>
    </location>
</feature>
<dbReference type="NCBIfam" id="TIGR00392">
    <property type="entry name" value="ileS"/>
    <property type="match status" value="1"/>
</dbReference>
<dbReference type="CDD" id="cd00818">
    <property type="entry name" value="IleRS_core"/>
    <property type="match status" value="1"/>
</dbReference>
<evidence type="ECO:0000256" key="6">
    <source>
        <dbReference type="ARBA" id="ARBA00022833"/>
    </source>
</evidence>
<keyword evidence="3 12" id="KW-0436">Ligase</keyword>
<dbReference type="PANTHER" id="PTHR42765">
    <property type="entry name" value="SOLEUCYL-TRNA SYNTHETASE"/>
    <property type="match status" value="1"/>
</dbReference>
<keyword evidence="6 12" id="KW-0862">Zinc</keyword>
<dbReference type="Pfam" id="PF06827">
    <property type="entry name" value="zf-FPG_IleRS"/>
    <property type="match status" value="1"/>
</dbReference>
<dbReference type="Proteomes" id="UP000063234">
    <property type="component" value="Chromosome"/>
</dbReference>
<feature type="binding site" evidence="12">
    <location>
        <position position="904"/>
    </location>
    <ligand>
        <name>Zn(2+)</name>
        <dbReference type="ChEBI" id="CHEBI:29105"/>
    </ligand>
</feature>
<dbReference type="Gene3D" id="3.40.50.620">
    <property type="entry name" value="HUPs"/>
    <property type="match status" value="2"/>
</dbReference>
<feature type="domain" description="Zinc finger FPG/IleRS-type" evidence="14">
    <location>
        <begin position="898"/>
        <end position="926"/>
    </location>
</feature>
<dbReference type="GO" id="GO:0006428">
    <property type="term" value="P:isoleucyl-tRNA aminoacylation"/>
    <property type="evidence" value="ECO:0007669"/>
    <property type="project" value="UniProtKB-UniRule"/>
</dbReference>
<dbReference type="EC" id="6.1.1.5" evidence="12"/>
<feature type="binding site" evidence="12">
    <location>
        <position position="901"/>
    </location>
    <ligand>
        <name>Zn(2+)</name>
        <dbReference type="ChEBI" id="CHEBI:29105"/>
    </ligand>
</feature>
<dbReference type="InterPro" id="IPR013155">
    <property type="entry name" value="M/V/L/I-tRNA-synth_anticd-bd"/>
</dbReference>
<dbReference type="AlphaFoldDB" id="A0A0S3QSV6"/>
<dbReference type="STRING" id="1298851.TST_0616"/>
<keyword evidence="4 12" id="KW-0479">Metal-binding</keyword>
<dbReference type="GO" id="GO:0008270">
    <property type="term" value="F:zinc ion binding"/>
    <property type="evidence" value="ECO:0007669"/>
    <property type="project" value="UniProtKB-UniRule"/>
</dbReference>
<dbReference type="GO" id="GO:0005829">
    <property type="term" value="C:cytosol"/>
    <property type="evidence" value="ECO:0007669"/>
    <property type="project" value="TreeGrafter"/>
</dbReference>
<accession>A0A0S3QSV6</accession>
<dbReference type="Gene3D" id="1.10.10.830">
    <property type="entry name" value="Ile-tRNA synthetase CP2 domain-like"/>
    <property type="match status" value="1"/>
</dbReference>
<comment type="similarity">
    <text evidence="1 12">Belongs to the class-I aminoacyl-tRNA synthetase family. IleS type 1 subfamily.</text>
</comment>
<evidence type="ECO:0000256" key="5">
    <source>
        <dbReference type="ARBA" id="ARBA00022741"/>
    </source>
</evidence>
<dbReference type="FunFam" id="1.10.730.20:FF:000001">
    <property type="entry name" value="Isoleucine--tRNA ligase"/>
    <property type="match status" value="1"/>
</dbReference>
<dbReference type="PROSITE" id="PS00178">
    <property type="entry name" value="AA_TRNA_LIGASE_I"/>
    <property type="match status" value="1"/>
</dbReference>
<evidence type="ECO:0000256" key="11">
    <source>
        <dbReference type="ARBA" id="ARBA00048359"/>
    </source>
</evidence>
<keyword evidence="8 12" id="KW-0648">Protein biosynthesis</keyword>
<dbReference type="InterPro" id="IPR010663">
    <property type="entry name" value="Znf_FPG/IleRS"/>
</dbReference>
<proteinExistence type="inferred from homology"/>
<feature type="binding site" evidence="12">
    <location>
        <position position="921"/>
    </location>
    <ligand>
        <name>Zn(2+)</name>
        <dbReference type="ChEBI" id="CHEBI:29105"/>
    </ligand>
</feature>
<dbReference type="InterPro" id="IPR001412">
    <property type="entry name" value="aa-tRNA-synth_I_CS"/>
</dbReference>
<comment type="function">
    <text evidence="10 12">Catalyzes the attachment of isoleucine to tRNA(Ile). As IleRS can inadvertently accommodate and process structurally similar amino acids such as valine, to avoid such errors it has two additional distinct tRNA(Ile)-dependent editing activities. One activity is designated as 'pretransfer' editing and involves the hydrolysis of activated Val-AMP. The other activity is designated 'posttransfer' editing and involves deacylation of mischarged Val-tRNA(Ile).</text>
</comment>
<dbReference type="InterPro" id="IPR002300">
    <property type="entry name" value="aa-tRNA-synth_Ia"/>
</dbReference>
<dbReference type="PANTHER" id="PTHR42765:SF1">
    <property type="entry name" value="ISOLEUCINE--TRNA LIGASE, MITOCHONDRIAL"/>
    <property type="match status" value="1"/>
</dbReference>